<gene>
    <name evidence="2" type="primary">4</name>
    <name evidence="2" type="ORF">SEA_IGNACIO_4</name>
</gene>
<accession>A0A6M9Z3F2</accession>
<dbReference type="KEGG" id="vg:80025876"/>
<dbReference type="GeneID" id="80025876"/>
<keyword evidence="3" id="KW-1185">Reference proteome</keyword>
<dbReference type="RefSeq" id="YP_010756124.1">
    <property type="nucleotide sequence ID" value="NC_073483.1"/>
</dbReference>
<evidence type="ECO:0000313" key="3">
    <source>
        <dbReference type="Proteomes" id="UP000509653"/>
    </source>
</evidence>
<sequence>MSMPANGSPWPPPQMAAAYREMARDAMWYEGDPDRLARAADRREHTPRRADQDSRPGRRTRWGRQPADYPRKRERRLHVPLPGDIATTAADLLFADMPAITTPDEATTTYLAEAIETARVHSLLLGAAEQASAMSGVFLRLTWDRDVVPDRPIPTTVQPDNAVPEFMFGILRAVTFWRELDGGDTQTVYRHLERHEPGRIVHALYEGTPDNLGRAVPLTEHPDTAALVDSLGPDGVSVETGIRMLTAVYVPNMTPNRLHRGSPIGRSDYSAPIYDQFAAIDDTWTSWMRDIRLARARLIVPDSYLTNLGPGQGAAWDDDREVYSGLNVPPTDGSGGITLSQFEIRVEEHQRTAEALTRKAVESAGYSAQSFGLEGGGEAITATEVDDRKGRSTTTSKKKAGHWKSGLADFLLAYQLLAAVQFGARITPSRPTVEFRLDATESEQSRATTLDLLARAGAVSTRTKVKYRSPDMDDTAVDAEVAAILRETGAAAPDPGDTYPM</sequence>
<protein>
    <submittedName>
        <fullName evidence="2">Portal protein</fullName>
    </submittedName>
</protein>
<proteinExistence type="predicted"/>
<evidence type="ECO:0000313" key="2">
    <source>
        <dbReference type="EMBL" id="QKN87531.1"/>
    </source>
</evidence>
<feature type="region of interest" description="Disordered" evidence="1">
    <location>
        <begin position="34"/>
        <end position="75"/>
    </location>
</feature>
<feature type="compositionally biased region" description="Basic and acidic residues" evidence="1">
    <location>
        <begin position="34"/>
        <end position="56"/>
    </location>
</feature>
<reference evidence="2 3" key="1">
    <citation type="submission" date="2020-05" db="EMBL/GenBank/DDBJ databases">
        <authorList>
            <person name="Coronado A."/>
            <person name="Gutierrez-Langa M.A."/>
            <person name="Hernandez Olmos D."/>
            <person name="Menchaca C."/>
            <person name="Layton S.R."/>
            <person name="Hughes L.E."/>
            <person name="Garlena R.A."/>
            <person name="Russell D.A."/>
            <person name="Pope W.H."/>
            <person name="Jacobs-Sera D."/>
            <person name="Hatfull G.F."/>
        </authorList>
    </citation>
    <scope>NUCLEOTIDE SEQUENCE [LARGE SCALE GENOMIC DNA]</scope>
</reference>
<evidence type="ECO:0000256" key="1">
    <source>
        <dbReference type="SAM" id="MobiDB-lite"/>
    </source>
</evidence>
<organism evidence="2 3">
    <name type="scientific">Streptomyces phage Ignacio</name>
    <dbReference type="NCBI Taxonomy" id="2736272"/>
    <lineage>
        <taxon>Viruses</taxon>
        <taxon>Duplodnaviria</taxon>
        <taxon>Heunggongvirae</taxon>
        <taxon>Uroviricota</taxon>
        <taxon>Caudoviricetes</taxon>
        <taxon>Ignaciovirus</taxon>
        <taxon>Ignaciovirus ignacio</taxon>
    </lineage>
</organism>
<dbReference type="EMBL" id="MT451980">
    <property type="protein sequence ID" value="QKN87531.1"/>
    <property type="molecule type" value="Genomic_DNA"/>
</dbReference>
<name>A0A6M9Z3F2_9CAUD</name>
<dbReference type="Proteomes" id="UP000509653">
    <property type="component" value="Segment"/>
</dbReference>